<dbReference type="Gene3D" id="3.90.550.10">
    <property type="entry name" value="Spore Coat Polysaccharide Biosynthesis Protein SpsA, Chain A"/>
    <property type="match status" value="1"/>
</dbReference>
<gene>
    <name evidence="1" type="ORF">DBW98_04275</name>
</gene>
<accession>A0A368BIU9</accession>
<name>A0A368BIU9_9GAMM</name>
<sequence>MNTNLPKVMQPLGGHTLISHVIKTAQKNSKKITVVVGHQKDLLKEHIINID</sequence>
<organism evidence="1 2">
    <name type="scientific">SAR86 cluster bacterium</name>
    <dbReference type="NCBI Taxonomy" id="2030880"/>
    <lineage>
        <taxon>Bacteria</taxon>
        <taxon>Pseudomonadati</taxon>
        <taxon>Pseudomonadota</taxon>
        <taxon>Gammaproteobacteria</taxon>
        <taxon>SAR86 cluster</taxon>
    </lineage>
</organism>
<feature type="non-terminal residue" evidence="1">
    <location>
        <position position="51"/>
    </location>
</feature>
<dbReference type="EMBL" id="QOPC01000028">
    <property type="protein sequence ID" value="RCL37228.1"/>
    <property type="molecule type" value="Genomic_DNA"/>
</dbReference>
<reference evidence="1 2" key="1">
    <citation type="journal article" date="2018" name="Microbiome">
        <title>Fine metagenomic profile of the Mediterranean stratified and mixed water columns revealed by assembly and recruitment.</title>
        <authorList>
            <person name="Haro-Moreno J.M."/>
            <person name="Lopez-Perez M."/>
            <person name="De La Torre J.R."/>
            <person name="Picazo A."/>
            <person name="Camacho A."/>
            <person name="Rodriguez-Valera F."/>
        </authorList>
    </citation>
    <scope>NUCLEOTIDE SEQUENCE [LARGE SCALE GENOMIC DNA]</scope>
    <source>
        <strain evidence="1">MED-G84</strain>
    </source>
</reference>
<keyword evidence="1" id="KW-0808">Transferase</keyword>
<comment type="caution">
    <text evidence="1">The sequence shown here is derived from an EMBL/GenBank/DDBJ whole genome shotgun (WGS) entry which is preliminary data.</text>
</comment>
<evidence type="ECO:0000313" key="2">
    <source>
        <dbReference type="Proteomes" id="UP000253032"/>
    </source>
</evidence>
<dbReference type="GO" id="GO:0016740">
    <property type="term" value="F:transferase activity"/>
    <property type="evidence" value="ECO:0007669"/>
    <property type="project" value="UniProtKB-KW"/>
</dbReference>
<dbReference type="AlphaFoldDB" id="A0A368BIU9"/>
<proteinExistence type="predicted"/>
<dbReference type="Proteomes" id="UP000253032">
    <property type="component" value="Unassembled WGS sequence"/>
</dbReference>
<protein>
    <submittedName>
        <fullName evidence="1">Bifunctional N-acetylglucosamine-1-phosphate uridyltransferase/glucosamine-1-phosphate acetyltransferase</fullName>
    </submittedName>
</protein>
<dbReference type="SUPFAM" id="SSF53448">
    <property type="entry name" value="Nucleotide-diphospho-sugar transferases"/>
    <property type="match status" value="1"/>
</dbReference>
<evidence type="ECO:0000313" key="1">
    <source>
        <dbReference type="EMBL" id="RCL37228.1"/>
    </source>
</evidence>
<dbReference type="InterPro" id="IPR029044">
    <property type="entry name" value="Nucleotide-diphossugar_trans"/>
</dbReference>